<evidence type="ECO:0000313" key="7">
    <source>
        <dbReference type="Proteomes" id="UP000631670"/>
    </source>
</evidence>
<dbReference type="PROSITE" id="PS01124">
    <property type="entry name" value="HTH_ARAC_FAMILY_2"/>
    <property type="match status" value="1"/>
</dbReference>
<evidence type="ECO:0000256" key="4">
    <source>
        <dbReference type="SAM" id="MobiDB-lite"/>
    </source>
</evidence>
<comment type="caution">
    <text evidence="6">The sequence shown here is derived from an EMBL/GenBank/DDBJ whole genome shotgun (WGS) entry which is preliminary data.</text>
</comment>
<dbReference type="Proteomes" id="UP000631670">
    <property type="component" value="Unassembled WGS sequence"/>
</dbReference>
<accession>A0ABR9IHU0</accession>
<keyword evidence="3" id="KW-0804">Transcription</keyword>
<dbReference type="EMBL" id="JADBEG010000001">
    <property type="protein sequence ID" value="MBE1502749.1"/>
    <property type="molecule type" value="Genomic_DNA"/>
</dbReference>
<dbReference type="InterPro" id="IPR018060">
    <property type="entry name" value="HTH_AraC"/>
</dbReference>
<feature type="region of interest" description="Disordered" evidence="4">
    <location>
        <begin position="162"/>
        <end position="199"/>
    </location>
</feature>
<dbReference type="Pfam" id="PF20240">
    <property type="entry name" value="DUF6597"/>
    <property type="match status" value="1"/>
</dbReference>
<dbReference type="Gene3D" id="1.10.10.60">
    <property type="entry name" value="Homeodomain-like"/>
    <property type="match status" value="1"/>
</dbReference>
<reference evidence="6 7" key="1">
    <citation type="submission" date="2020-10" db="EMBL/GenBank/DDBJ databases">
        <title>Sequencing the genomes of 1000 actinobacteria strains.</title>
        <authorList>
            <person name="Klenk H.-P."/>
        </authorList>
    </citation>
    <scope>NUCLEOTIDE SEQUENCE [LARGE SCALE GENOMIC DNA]</scope>
    <source>
        <strain evidence="6 7">DSM 44653</strain>
    </source>
</reference>
<dbReference type="RefSeq" id="WP_249026996.1">
    <property type="nucleotide sequence ID" value="NZ_JADBEG010000001.1"/>
</dbReference>
<feature type="compositionally biased region" description="Polar residues" evidence="4">
    <location>
        <begin position="180"/>
        <end position="189"/>
    </location>
</feature>
<keyword evidence="2" id="KW-0238">DNA-binding</keyword>
<keyword evidence="7" id="KW-1185">Reference proteome</keyword>
<keyword evidence="1" id="KW-0805">Transcription regulation</keyword>
<dbReference type="PANTHER" id="PTHR46796:SF15">
    <property type="entry name" value="BLL1074 PROTEIN"/>
    <property type="match status" value="1"/>
</dbReference>
<sequence>MYEEAAPPARLAGVARCVWRSAPAGPKRIVPDGCLDLVVGDGEVFVAGPDTAAWSSVTGPGAELQGLRFVPGRAGAVLGVAADELRDSRVPLAELWGREGELLAERLLTGEVTPAEAVASWLPAVPPPDPAVAELVARLEAGVARVADAVALLGERVGTGAATFTQPTDRGQAPPVPARQATNPATAATSPDLAPGSSSIGERRLRHRFVQAVGYGPATYLRVSRFQRAIALAPHAPNLAALAASAGYADQAHLSRDCRALTGLTPRAYFHPTSTVDTTTRDRRHSA</sequence>
<name>A0ABR9IHU0_9PSEU</name>
<gene>
    <name evidence="6" type="ORF">H4696_009849</name>
</gene>
<evidence type="ECO:0000256" key="3">
    <source>
        <dbReference type="ARBA" id="ARBA00023163"/>
    </source>
</evidence>
<dbReference type="Pfam" id="PF12833">
    <property type="entry name" value="HTH_18"/>
    <property type="match status" value="1"/>
</dbReference>
<evidence type="ECO:0000256" key="1">
    <source>
        <dbReference type="ARBA" id="ARBA00023015"/>
    </source>
</evidence>
<dbReference type="InterPro" id="IPR046532">
    <property type="entry name" value="DUF6597"/>
</dbReference>
<dbReference type="SMART" id="SM00342">
    <property type="entry name" value="HTH_ARAC"/>
    <property type="match status" value="1"/>
</dbReference>
<organism evidence="6 7">
    <name type="scientific">Amycolatopsis lexingtonensis</name>
    <dbReference type="NCBI Taxonomy" id="218822"/>
    <lineage>
        <taxon>Bacteria</taxon>
        <taxon>Bacillati</taxon>
        <taxon>Actinomycetota</taxon>
        <taxon>Actinomycetes</taxon>
        <taxon>Pseudonocardiales</taxon>
        <taxon>Pseudonocardiaceae</taxon>
        <taxon>Amycolatopsis</taxon>
    </lineage>
</organism>
<evidence type="ECO:0000259" key="5">
    <source>
        <dbReference type="PROSITE" id="PS01124"/>
    </source>
</evidence>
<dbReference type="PANTHER" id="PTHR46796">
    <property type="entry name" value="HTH-TYPE TRANSCRIPTIONAL ACTIVATOR RHAS-RELATED"/>
    <property type="match status" value="1"/>
</dbReference>
<evidence type="ECO:0000256" key="2">
    <source>
        <dbReference type="ARBA" id="ARBA00023125"/>
    </source>
</evidence>
<protein>
    <recommendedName>
        <fullName evidence="5">HTH araC/xylS-type domain-containing protein</fullName>
    </recommendedName>
</protein>
<evidence type="ECO:0000313" key="6">
    <source>
        <dbReference type="EMBL" id="MBE1502749.1"/>
    </source>
</evidence>
<dbReference type="InterPro" id="IPR050204">
    <property type="entry name" value="AraC_XylS_family_regulators"/>
</dbReference>
<proteinExistence type="predicted"/>
<feature type="domain" description="HTH araC/xylS-type" evidence="5">
    <location>
        <begin position="200"/>
        <end position="272"/>
    </location>
</feature>